<dbReference type="GO" id="GO:0022857">
    <property type="term" value="F:transmembrane transporter activity"/>
    <property type="evidence" value="ECO:0007669"/>
    <property type="project" value="InterPro"/>
</dbReference>
<keyword evidence="8" id="KW-1185">Reference proteome</keyword>
<feature type="transmembrane region" description="Helical" evidence="5">
    <location>
        <begin position="435"/>
        <end position="452"/>
    </location>
</feature>
<keyword evidence="3 5" id="KW-1133">Transmembrane helix</keyword>
<evidence type="ECO:0000256" key="2">
    <source>
        <dbReference type="ARBA" id="ARBA00022692"/>
    </source>
</evidence>
<feature type="transmembrane region" description="Helical" evidence="5">
    <location>
        <begin position="365"/>
        <end position="387"/>
    </location>
</feature>
<dbReference type="AlphaFoldDB" id="A0A165HB24"/>
<dbReference type="OMA" id="MINERGF"/>
<dbReference type="Pfam" id="PF07690">
    <property type="entry name" value="MFS_1"/>
    <property type="match status" value="1"/>
</dbReference>
<dbReference type="GO" id="GO:0005886">
    <property type="term" value="C:plasma membrane"/>
    <property type="evidence" value="ECO:0007669"/>
    <property type="project" value="TreeGrafter"/>
</dbReference>
<dbReference type="OrthoDB" id="3066029at2759"/>
<dbReference type="SUPFAM" id="SSF103473">
    <property type="entry name" value="MFS general substrate transporter"/>
    <property type="match status" value="1"/>
</dbReference>
<dbReference type="Proteomes" id="UP000076632">
    <property type="component" value="Unassembled WGS sequence"/>
</dbReference>
<dbReference type="InterPro" id="IPR020846">
    <property type="entry name" value="MFS_dom"/>
</dbReference>
<feature type="transmembrane region" description="Helical" evidence="5">
    <location>
        <begin position="109"/>
        <end position="128"/>
    </location>
</feature>
<dbReference type="STRING" id="1328760.A0A165HB24"/>
<protein>
    <submittedName>
        <fullName evidence="7">Synaptic vesicle transporter</fullName>
    </submittedName>
</protein>
<proteinExistence type="predicted"/>
<dbReference type="GeneID" id="28895629"/>
<evidence type="ECO:0000313" key="7">
    <source>
        <dbReference type="EMBL" id="KZF23239.1"/>
    </source>
</evidence>
<dbReference type="InterPro" id="IPR011701">
    <property type="entry name" value="MFS"/>
</dbReference>
<feature type="transmembrane region" description="Helical" evidence="5">
    <location>
        <begin position="458"/>
        <end position="478"/>
    </location>
</feature>
<keyword evidence="4 5" id="KW-0472">Membrane</keyword>
<keyword evidence="2 5" id="KW-0812">Transmembrane</keyword>
<name>A0A165HB24_XYLHT</name>
<evidence type="ECO:0000313" key="8">
    <source>
        <dbReference type="Proteomes" id="UP000076632"/>
    </source>
</evidence>
<evidence type="ECO:0000259" key="6">
    <source>
        <dbReference type="PROSITE" id="PS50850"/>
    </source>
</evidence>
<evidence type="ECO:0000256" key="3">
    <source>
        <dbReference type="ARBA" id="ARBA00022989"/>
    </source>
</evidence>
<feature type="domain" description="Major facilitator superfamily (MFS) profile" evidence="6">
    <location>
        <begin position="74"/>
        <end position="484"/>
    </location>
</feature>
<feature type="transmembrane region" description="Helical" evidence="5">
    <location>
        <begin position="140"/>
        <end position="158"/>
    </location>
</feature>
<dbReference type="PANTHER" id="PTHR23502:SF152">
    <property type="entry name" value="MAJOR FACILITATOR SUPERFAMILY (MFS) PROFILE DOMAIN-CONTAINING PROTEIN-RELATED"/>
    <property type="match status" value="1"/>
</dbReference>
<dbReference type="Gene3D" id="1.20.1250.20">
    <property type="entry name" value="MFS general substrate transporter like domains"/>
    <property type="match status" value="1"/>
</dbReference>
<dbReference type="RefSeq" id="XP_018188794.1">
    <property type="nucleotide sequence ID" value="XM_018330492.1"/>
</dbReference>
<feature type="transmembrane region" description="Helical" evidence="5">
    <location>
        <begin position="323"/>
        <end position="344"/>
    </location>
</feature>
<gene>
    <name evidence="7" type="ORF">L228DRAFT_229071</name>
</gene>
<evidence type="ECO:0000256" key="5">
    <source>
        <dbReference type="SAM" id="Phobius"/>
    </source>
</evidence>
<feature type="transmembrane region" description="Helical" evidence="5">
    <location>
        <begin position="399"/>
        <end position="423"/>
    </location>
</feature>
<dbReference type="PROSITE" id="PS50850">
    <property type="entry name" value="MFS"/>
    <property type="match status" value="1"/>
</dbReference>
<sequence>MAPTLVTPAPALLHISASQSSSKTPSIELQTATPSPLIQGSQASLNNAEPNGSAAVPDDFFVSGRFPTWRKILILFTTSWITLAATFSSTSLFPAVPEIADEFGTVPSVVNYSNAAILVAMGLASYIWGPMSMIIGRRSAYNIALFIFFAFAIGAALAPNLQTFVAMRTLAGFEASFFMVAGQAIIADIFDPLHRGTATGFFMCGTVTGPALGPCIGGIIVTFVTWRAIFWLQAGMAASGLILSLIFVPSITRPATEGQATFVKSQLLSQFSPMRVLELLIYPNILLTDIACGCLSFTLYSLLTPPRYLINPRFHLTTPLVSGLFYIAPGAGFFSGVLIGGRWADMTVKRYIVKREGTRLPQDRLNSGVLAFFFMVPAATLVFGWSLQYVVGGLPVPTIAMFFSGMGLMFAFSSLNTYCAEVMPGKRVQVITGKYFIQYCAAAAGSASILPLINKIGVGPACTFTSGVTMLGGVLVLITARKGSEMQRWVDQWRKSHRDHE</sequence>
<comment type="subcellular location">
    <subcellularLocation>
        <location evidence="1">Membrane</location>
        <topology evidence="1">Multi-pass membrane protein</topology>
    </subcellularLocation>
</comment>
<feature type="transmembrane region" description="Helical" evidence="5">
    <location>
        <begin position="202"/>
        <end position="224"/>
    </location>
</feature>
<dbReference type="InParanoid" id="A0A165HB24"/>
<evidence type="ECO:0000256" key="4">
    <source>
        <dbReference type="ARBA" id="ARBA00023136"/>
    </source>
</evidence>
<dbReference type="PANTHER" id="PTHR23502">
    <property type="entry name" value="MAJOR FACILITATOR SUPERFAMILY"/>
    <property type="match status" value="1"/>
</dbReference>
<accession>A0A165HB24</accession>
<feature type="transmembrane region" description="Helical" evidence="5">
    <location>
        <begin position="279"/>
        <end position="303"/>
    </location>
</feature>
<reference evidence="7 8" key="1">
    <citation type="journal article" date="2016" name="Fungal Biol.">
        <title>The genome of Xylona heveae provides a window into fungal endophytism.</title>
        <authorList>
            <person name="Gazis R."/>
            <person name="Kuo A."/>
            <person name="Riley R."/>
            <person name="LaButti K."/>
            <person name="Lipzen A."/>
            <person name="Lin J."/>
            <person name="Amirebrahimi M."/>
            <person name="Hesse C.N."/>
            <person name="Spatafora J.W."/>
            <person name="Henrissat B."/>
            <person name="Hainaut M."/>
            <person name="Grigoriev I.V."/>
            <person name="Hibbett D.S."/>
        </authorList>
    </citation>
    <scope>NUCLEOTIDE SEQUENCE [LARGE SCALE GENOMIC DNA]</scope>
    <source>
        <strain evidence="7 8">TC161</strain>
    </source>
</reference>
<feature type="transmembrane region" description="Helical" evidence="5">
    <location>
        <begin position="170"/>
        <end position="190"/>
    </location>
</feature>
<organism evidence="7 8">
    <name type="scientific">Xylona heveae (strain CBS 132557 / TC161)</name>
    <dbReference type="NCBI Taxonomy" id="1328760"/>
    <lineage>
        <taxon>Eukaryota</taxon>
        <taxon>Fungi</taxon>
        <taxon>Dikarya</taxon>
        <taxon>Ascomycota</taxon>
        <taxon>Pezizomycotina</taxon>
        <taxon>Xylonomycetes</taxon>
        <taxon>Xylonales</taxon>
        <taxon>Xylonaceae</taxon>
        <taxon>Xylona</taxon>
    </lineage>
</organism>
<feature type="transmembrane region" description="Helical" evidence="5">
    <location>
        <begin position="230"/>
        <end position="248"/>
    </location>
</feature>
<dbReference type="EMBL" id="KV407457">
    <property type="protein sequence ID" value="KZF23239.1"/>
    <property type="molecule type" value="Genomic_DNA"/>
</dbReference>
<evidence type="ECO:0000256" key="1">
    <source>
        <dbReference type="ARBA" id="ARBA00004141"/>
    </source>
</evidence>
<feature type="transmembrane region" description="Helical" evidence="5">
    <location>
        <begin position="72"/>
        <end position="97"/>
    </location>
</feature>
<dbReference type="InterPro" id="IPR036259">
    <property type="entry name" value="MFS_trans_sf"/>
</dbReference>